<accession>A0A1F5P7V3</accession>
<dbReference type="Proteomes" id="UP000176786">
    <property type="component" value="Unassembled WGS sequence"/>
</dbReference>
<keyword evidence="1" id="KW-0472">Membrane</keyword>
<comment type="caution">
    <text evidence="2">The sequence shown here is derived from an EMBL/GenBank/DDBJ whole genome shotgun (WGS) entry which is preliminary data.</text>
</comment>
<keyword evidence="1" id="KW-0812">Transmembrane</keyword>
<proteinExistence type="predicted"/>
<evidence type="ECO:0000313" key="2">
    <source>
        <dbReference type="EMBL" id="OGE86016.1"/>
    </source>
</evidence>
<keyword evidence="1" id="KW-1133">Transmembrane helix</keyword>
<sequence length="242" mass="27142">MEVETKRKIRKGTKIVTKWLEATGIPDSYSASMAWFAERTVLAILCLMVLSFASGVFFVMRLSEPIGNSVVYNAAARRAELAEQGIKVVSQQVIDVASPVFTALIKGSRDEKELLAEELALRKEKLKQYLASYNSPFAEDDGALEAFATSKNMKLMVAISFVESTFGKHCYYYNCSGIGGTPPTLRKYDSYAEWIQDFDDLLERRYKDLPPEEFIGLYVQPGSPSWLYGVKQVLSELQELGV</sequence>
<name>A0A1F5P7V3_9BACT</name>
<dbReference type="AlphaFoldDB" id="A0A1F5P7V3"/>
<evidence type="ECO:0000313" key="3">
    <source>
        <dbReference type="Proteomes" id="UP000176786"/>
    </source>
</evidence>
<reference evidence="2 3" key="1">
    <citation type="journal article" date="2016" name="Nat. Commun.">
        <title>Thousands of microbial genomes shed light on interconnected biogeochemical processes in an aquifer system.</title>
        <authorList>
            <person name="Anantharaman K."/>
            <person name="Brown C.T."/>
            <person name="Hug L.A."/>
            <person name="Sharon I."/>
            <person name="Castelle C.J."/>
            <person name="Probst A.J."/>
            <person name="Thomas B.C."/>
            <person name="Singh A."/>
            <person name="Wilkins M.J."/>
            <person name="Karaoz U."/>
            <person name="Brodie E.L."/>
            <person name="Williams K.H."/>
            <person name="Hubbard S.S."/>
            <person name="Banfield J.F."/>
        </authorList>
    </citation>
    <scope>NUCLEOTIDE SEQUENCE [LARGE SCALE GENOMIC DNA]</scope>
</reference>
<evidence type="ECO:0000256" key="1">
    <source>
        <dbReference type="SAM" id="Phobius"/>
    </source>
</evidence>
<gene>
    <name evidence="2" type="ORF">A3J48_03215</name>
</gene>
<dbReference type="EMBL" id="MFES01000016">
    <property type="protein sequence ID" value="OGE86016.1"/>
    <property type="molecule type" value="Genomic_DNA"/>
</dbReference>
<protein>
    <submittedName>
        <fullName evidence="2">Uncharacterized protein</fullName>
    </submittedName>
</protein>
<organism evidence="2 3">
    <name type="scientific">Candidatus Doudnabacteria bacterium RIFCSPHIGHO2_02_FULL_46_11</name>
    <dbReference type="NCBI Taxonomy" id="1817832"/>
    <lineage>
        <taxon>Bacteria</taxon>
        <taxon>Candidatus Doudnaibacteriota</taxon>
    </lineage>
</organism>
<feature type="transmembrane region" description="Helical" evidence="1">
    <location>
        <begin position="41"/>
        <end position="60"/>
    </location>
</feature>